<keyword evidence="3" id="KW-0540">Nuclease</keyword>
<dbReference type="PANTHER" id="PTHR30255:SF2">
    <property type="entry name" value="SINGLE-STRANDED-DNA-SPECIFIC EXONUCLEASE RECJ"/>
    <property type="match status" value="1"/>
</dbReference>
<dbReference type="Gene3D" id="3.10.310.30">
    <property type="match status" value="1"/>
</dbReference>
<dbReference type="SUPFAM" id="SSF64182">
    <property type="entry name" value="DHH phosphoesterases"/>
    <property type="match status" value="1"/>
</dbReference>
<comment type="caution">
    <text evidence="9">The sequence shown here is derived from an EMBL/GenBank/DDBJ whole genome shotgun (WGS) entry which is preliminary data.</text>
</comment>
<dbReference type="OrthoDB" id="9809852at2"/>
<evidence type="ECO:0000256" key="1">
    <source>
        <dbReference type="ARBA" id="ARBA00005915"/>
    </source>
</evidence>
<sequence>MERDRLWLMNDLPKEKVDRLAKEAGVSKLLARIFLSRGVDDPDYIKDFLNPTLDKLNDPFELRDMEKAADRIIKAVHNNEKILIYGDYDVDGVTSTSILYDFFSKHNADVCYYIPDRLNEGYGISMVAAEKISDMDIDLIITVDCGITAFEEVKYFTDKNIDIIITDHHECRESVPDACAVVNPHRLDCTYSFKELAGVGVAYKLLEALAKKMGIQGIERRYLDLVALGTVADVVPLLGENRIIVKYGLSMIEKTSNIGLRSLIKVAGAENREINSFLLSFILAPRINAAGRIGDASRAVRLLTTDDEEEALKIAKELDEQNIYRKQNELAILEEAVNTIETDINLSKEKVIVVAGEGWHHGIIGIVSSKITEKYYRPSILISIDGDAAKGSARSIEGFNLFKALTHCEGILEKYGGHEQAAGLALKPENIDEFRRMINEYADSVLGEDDLVPRMKIDVSITGEDMTIDNCKELKLLAPFGEGNPLPVLRYDNLKVGQIRSVGQDSKHAKIRFDDNGAVIDGIFFNSGDLVECYGEADFVDVVCSMEVNSWNGRENVQLNIKDIRPAGAMERQNKFYFSLDGCIDFIIPQEDNIVDEVLAKLPAIDYPGGIGEAIDVFSARGEKTAILINSPASLEYIENVLKKASLSVEIKYGIFYSFLPHDNIESVSIVVNPHPEGALLSSFDRVILYGAWISKDYVYQIVRKIDLSRVYVYNKIIIDFIEDDIVLKRQDMAAVYKYLKSGSKEDNRVVLEDLFAVARDVSRKYHIPMNYFKVKTAIQVFEELSLVKKLPYGQKGHIIILNDIGNNRTNLENSCLFRSMQMLLENIYI</sequence>
<dbReference type="InterPro" id="IPR003156">
    <property type="entry name" value="DHHA1_dom"/>
</dbReference>
<dbReference type="Gene3D" id="3.90.1640.30">
    <property type="match status" value="1"/>
</dbReference>
<dbReference type="NCBIfam" id="TIGR00644">
    <property type="entry name" value="recJ"/>
    <property type="match status" value="1"/>
</dbReference>
<dbReference type="Pfam" id="PF01368">
    <property type="entry name" value="DHH"/>
    <property type="match status" value="1"/>
</dbReference>
<dbReference type="InterPro" id="IPR038763">
    <property type="entry name" value="DHH_sf"/>
</dbReference>
<dbReference type="InterPro" id="IPR051673">
    <property type="entry name" value="SSDNA_exonuclease_RecJ"/>
</dbReference>
<dbReference type="PANTHER" id="PTHR30255">
    <property type="entry name" value="SINGLE-STRANDED-DNA-SPECIFIC EXONUCLEASE RECJ"/>
    <property type="match status" value="1"/>
</dbReference>
<dbReference type="GO" id="GO:0003676">
    <property type="term" value="F:nucleic acid binding"/>
    <property type="evidence" value="ECO:0007669"/>
    <property type="project" value="InterPro"/>
</dbReference>
<dbReference type="Pfam" id="PF17768">
    <property type="entry name" value="RecJ_OB"/>
    <property type="match status" value="1"/>
</dbReference>
<dbReference type="EMBL" id="RLII01000014">
    <property type="protein sequence ID" value="RXE58693.1"/>
    <property type="molecule type" value="Genomic_DNA"/>
</dbReference>
<keyword evidence="10" id="KW-1185">Reference proteome</keyword>
<dbReference type="Pfam" id="PF02272">
    <property type="entry name" value="DHHA1"/>
    <property type="match status" value="1"/>
</dbReference>
<dbReference type="InterPro" id="IPR041122">
    <property type="entry name" value="RecJ_OB"/>
</dbReference>
<keyword evidence="5 9" id="KW-0269">Exonuclease</keyword>
<dbReference type="GO" id="GO:0008409">
    <property type="term" value="F:5'-3' exonuclease activity"/>
    <property type="evidence" value="ECO:0007669"/>
    <property type="project" value="InterPro"/>
</dbReference>
<evidence type="ECO:0000313" key="10">
    <source>
        <dbReference type="Proteomes" id="UP000289166"/>
    </source>
</evidence>
<dbReference type="RefSeq" id="WP_128706116.1">
    <property type="nucleotide sequence ID" value="NZ_RLII01000014.1"/>
</dbReference>
<evidence type="ECO:0000256" key="4">
    <source>
        <dbReference type="ARBA" id="ARBA00022801"/>
    </source>
</evidence>
<name>A0A4Q0I375_9FIRM</name>
<evidence type="ECO:0000259" key="6">
    <source>
        <dbReference type="Pfam" id="PF01368"/>
    </source>
</evidence>
<comment type="similarity">
    <text evidence="1">Belongs to the RecJ family.</text>
</comment>
<protein>
    <recommendedName>
        <fullName evidence="2">Single-stranded-DNA-specific exonuclease RecJ</fullName>
    </recommendedName>
</protein>
<feature type="domain" description="DDH" evidence="6">
    <location>
        <begin position="81"/>
        <end position="230"/>
    </location>
</feature>
<dbReference type="Proteomes" id="UP000289166">
    <property type="component" value="Unassembled WGS sequence"/>
</dbReference>
<gene>
    <name evidence="9" type="primary">recJ</name>
    <name evidence="9" type="ORF">EFD62_11010</name>
</gene>
<dbReference type="GO" id="GO:0006281">
    <property type="term" value="P:DNA repair"/>
    <property type="evidence" value="ECO:0007669"/>
    <property type="project" value="InterPro"/>
</dbReference>
<evidence type="ECO:0000256" key="5">
    <source>
        <dbReference type="ARBA" id="ARBA00022839"/>
    </source>
</evidence>
<keyword evidence="4" id="KW-0378">Hydrolase</keyword>
<evidence type="ECO:0000256" key="3">
    <source>
        <dbReference type="ARBA" id="ARBA00022722"/>
    </source>
</evidence>
<evidence type="ECO:0000313" key="9">
    <source>
        <dbReference type="EMBL" id="RXE58693.1"/>
    </source>
</evidence>
<evidence type="ECO:0000259" key="8">
    <source>
        <dbReference type="Pfam" id="PF17768"/>
    </source>
</evidence>
<dbReference type="InterPro" id="IPR001667">
    <property type="entry name" value="DDH_dom"/>
</dbReference>
<evidence type="ECO:0000256" key="2">
    <source>
        <dbReference type="ARBA" id="ARBA00019841"/>
    </source>
</evidence>
<proteinExistence type="inferred from homology"/>
<accession>A0A4Q0I375</accession>
<reference evidence="10" key="1">
    <citation type="submission" date="2018-11" db="EMBL/GenBank/DDBJ databases">
        <title>Genome sequencing of a novel mesophilic and cellulolytic organism within the genus Hungateiclostridium.</title>
        <authorList>
            <person name="Rettenmaier R."/>
            <person name="Liebl W."/>
            <person name="Zverlov V."/>
        </authorList>
    </citation>
    <scope>NUCLEOTIDE SEQUENCE [LARGE SCALE GENOMIC DNA]</scope>
    <source>
        <strain evidence="10">N2K1</strain>
    </source>
</reference>
<organism evidence="9 10">
    <name type="scientific">Acetivibrio mesophilus</name>
    <dbReference type="NCBI Taxonomy" id="2487273"/>
    <lineage>
        <taxon>Bacteria</taxon>
        <taxon>Bacillati</taxon>
        <taxon>Bacillota</taxon>
        <taxon>Clostridia</taxon>
        <taxon>Eubacteriales</taxon>
        <taxon>Oscillospiraceae</taxon>
        <taxon>Acetivibrio</taxon>
    </lineage>
</organism>
<dbReference type="AlphaFoldDB" id="A0A4Q0I375"/>
<feature type="domain" description="RecJ OB" evidence="8">
    <location>
        <begin position="457"/>
        <end position="563"/>
    </location>
</feature>
<evidence type="ECO:0000259" key="7">
    <source>
        <dbReference type="Pfam" id="PF02272"/>
    </source>
</evidence>
<dbReference type="InterPro" id="IPR004610">
    <property type="entry name" value="RecJ"/>
</dbReference>
<dbReference type="GO" id="GO:0006310">
    <property type="term" value="P:DNA recombination"/>
    <property type="evidence" value="ECO:0007669"/>
    <property type="project" value="InterPro"/>
</dbReference>
<feature type="domain" description="DHHA1" evidence="7">
    <location>
        <begin position="350"/>
        <end position="442"/>
    </location>
</feature>